<dbReference type="SUPFAM" id="SSF49464">
    <property type="entry name" value="Carboxypeptidase regulatory domain-like"/>
    <property type="match status" value="1"/>
</dbReference>
<name>A0A644UHA9_9ZZZZ</name>
<accession>A0A644UHA9</accession>
<gene>
    <name evidence="1" type="ORF">SDC9_24188</name>
</gene>
<evidence type="ECO:0000313" key="1">
    <source>
        <dbReference type="EMBL" id="MPL78324.1"/>
    </source>
</evidence>
<evidence type="ECO:0008006" key="2">
    <source>
        <dbReference type="Google" id="ProtNLM"/>
    </source>
</evidence>
<dbReference type="EMBL" id="VSSQ01000115">
    <property type="protein sequence ID" value="MPL78324.1"/>
    <property type="molecule type" value="Genomic_DNA"/>
</dbReference>
<organism evidence="1">
    <name type="scientific">bioreactor metagenome</name>
    <dbReference type="NCBI Taxonomy" id="1076179"/>
    <lineage>
        <taxon>unclassified sequences</taxon>
        <taxon>metagenomes</taxon>
        <taxon>ecological metagenomes</taxon>
    </lineage>
</organism>
<dbReference type="Pfam" id="PF18939">
    <property type="entry name" value="DUF5686"/>
    <property type="match status" value="1"/>
</dbReference>
<reference evidence="1" key="1">
    <citation type="submission" date="2019-08" db="EMBL/GenBank/DDBJ databases">
        <authorList>
            <person name="Kucharzyk K."/>
            <person name="Murdoch R.W."/>
            <person name="Higgins S."/>
            <person name="Loffler F."/>
        </authorList>
    </citation>
    <scope>NUCLEOTIDE SEQUENCE</scope>
</reference>
<protein>
    <recommendedName>
        <fullName evidence="2">Carboxypeptidase-like regulatory domain-containing protein</fullName>
    </recommendedName>
</protein>
<comment type="caution">
    <text evidence="1">The sequence shown here is derived from an EMBL/GenBank/DDBJ whole genome shotgun (WGS) entry which is preliminary data.</text>
</comment>
<dbReference type="InterPro" id="IPR008969">
    <property type="entry name" value="CarboxyPept-like_regulatory"/>
</dbReference>
<dbReference type="Gene3D" id="2.60.40.1120">
    <property type="entry name" value="Carboxypeptidase-like, regulatory domain"/>
    <property type="match status" value="1"/>
</dbReference>
<dbReference type="InterPro" id="IPR043741">
    <property type="entry name" value="DUF5686"/>
</dbReference>
<dbReference type="Pfam" id="PF13715">
    <property type="entry name" value="CarbopepD_reg_2"/>
    <property type="match status" value="1"/>
</dbReference>
<dbReference type="AlphaFoldDB" id="A0A644UHA9"/>
<proteinExistence type="predicted"/>
<sequence>MTSYPKSLSKLILLLMFTLCVYRSNAQMFSGRVTDRRGEGIPFATVYIHELKSGISADLNGEFLSKLSPGRYTLEASSLGFKREQFVVEMGNINLYRTLVLEEISYELNEALFSGRRDDRGSVIMRKAIAKAPYFKYQVREYDADSYLKGTFKITKVPALLKLKSMKDKVNLFTGKLFLLESFSTVKFSFPDKYEHTIKAFSSTIPDEISPGDYSVLMKSSIYDPQIFGLVSPLSPKAFSYYKFIYQGVSNESGRVVNKILVVPKRGNSKLFAGTLYIVDNMWSVSYAELVSEQSGIKTNIKVNYNEVADEVFLPTTYNINASIDVMGVKGEGRFYSSMKYTNLKRNSATISNPVTQVKPVVKERSLEIKETPSNTTVKVDSSANKRDSAYWLEVRKVPLRVDEVVSYQKSDSIKIEFREIEKRDSVKNQNSGKGGSALEQILFGHKYKVSKDLFFSFGGLSKVVGDFNFVDGYQLGQNISINYNAIKFTPLKFDASAYYSLQRRLMLWNTSLSVRHSPLKNGFVNISAGRESSDISDNPGVNRFINSYSSWLFAINPVKLMDKKYFEITTGIDIANGLQSSVSIAHNTYSQLVNGDYKSLFGALPELNIPENIYGGEVLNLSSFMASASLQFTPRYYYKIDNGYKRYVKSSYPTFTVKFIKAFKGFNAQSSWSRLETGIRQKIKTDIYSSLSYNINAGVFLSSSVVSLPDYKHFAASDQIFSNELFDNRYLMLGGYLLSTRDSWVDLKVNYNTEYLLLKRLPFLNTPLITESLHLKSLWLPGDGRHHTELGYSIGMDDLGRAGLFVSFNGIRYKGVSFRITIPLFKAQ</sequence>